<protein>
    <submittedName>
        <fullName evidence="1">Uncharacterized protein</fullName>
    </submittedName>
</protein>
<organism evidence="1">
    <name type="scientific">Planktothricoides raciborskii GIHE-MW2</name>
    <dbReference type="NCBI Taxonomy" id="2792601"/>
    <lineage>
        <taxon>Bacteria</taxon>
        <taxon>Bacillati</taxon>
        <taxon>Cyanobacteriota</taxon>
        <taxon>Cyanophyceae</taxon>
        <taxon>Oscillatoriophycideae</taxon>
        <taxon>Oscillatoriales</taxon>
        <taxon>Oscillatoriaceae</taxon>
        <taxon>Planktothricoides</taxon>
    </lineage>
</organism>
<sequence length="76" mass="8810">MSKFNDKDFEVGISPRIVRLYDITNQQPFTASIVSYPGSNCITINLFDRHTEIIQEVTLELDHGQLVYSEKFYEHG</sequence>
<accession>A0AAU8JJE2</accession>
<dbReference type="RefSeq" id="WP_054466029.1">
    <property type="nucleotide sequence ID" value="NZ_CP159837.1"/>
</dbReference>
<name>A0AAU8JJE2_9CYAN</name>
<gene>
    <name evidence="1" type="ORF">ABWT76_001478</name>
</gene>
<proteinExistence type="predicted"/>
<evidence type="ECO:0000313" key="1">
    <source>
        <dbReference type="EMBL" id="XCM38618.1"/>
    </source>
</evidence>
<dbReference type="EMBL" id="CP159837">
    <property type="protein sequence ID" value="XCM38618.1"/>
    <property type="molecule type" value="Genomic_DNA"/>
</dbReference>
<dbReference type="AlphaFoldDB" id="A0AAU8JJE2"/>
<reference evidence="1" key="1">
    <citation type="submission" date="2024-07" db="EMBL/GenBank/DDBJ databases">
        <authorList>
            <person name="Kim Y.J."/>
            <person name="Jeong J.Y."/>
        </authorList>
    </citation>
    <scope>NUCLEOTIDE SEQUENCE</scope>
    <source>
        <strain evidence="1">GIHE-MW2</strain>
    </source>
</reference>